<evidence type="ECO:0000256" key="4">
    <source>
        <dbReference type="HAMAP-Rule" id="MF_01368"/>
    </source>
</evidence>
<dbReference type="NCBIfam" id="TIGR00059">
    <property type="entry name" value="L17"/>
    <property type="match status" value="1"/>
</dbReference>
<name>A0ABT1L5R5_9GAMM</name>
<proteinExistence type="inferred from homology"/>
<evidence type="ECO:0000256" key="1">
    <source>
        <dbReference type="ARBA" id="ARBA00008777"/>
    </source>
</evidence>
<dbReference type="Gene3D" id="3.90.1030.10">
    <property type="entry name" value="Ribosomal protein L17"/>
    <property type="match status" value="1"/>
</dbReference>
<keyword evidence="3 4" id="KW-0687">Ribonucleoprotein</keyword>
<keyword evidence="7" id="KW-1185">Reference proteome</keyword>
<comment type="caution">
    <text evidence="6">The sequence shown here is derived from an EMBL/GenBank/DDBJ whole genome shotgun (WGS) entry which is preliminary data.</text>
</comment>
<dbReference type="EMBL" id="JAKUDN010000002">
    <property type="protein sequence ID" value="MCP8352511.1"/>
    <property type="molecule type" value="Genomic_DNA"/>
</dbReference>
<comment type="subunit">
    <text evidence="4">Part of the 50S ribosomal subunit. Contacts protein L32.</text>
</comment>
<evidence type="ECO:0000256" key="3">
    <source>
        <dbReference type="ARBA" id="ARBA00023274"/>
    </source>
</evidence>
<organism evidence="6 7">
    <name type="scientific">Candidatus Synchoanobacter obligatus</name>
    <dbReference type="NCBI Taxonomy" id="2919597"/>
    <lineage>
        <taxon>Bacteria</taxon>
        <taxon>Pseudomonadati</taxon>
        <taxon>Pseudomonadota</taxon>
        <taxon>Gammaproteobacteria</taxon>
        <taxon>Candidatus Comchoanobacterales</taxon>
        <taxon>Candidatus Comchoanobacteraceae</taxon>
        <taxon>Candidatus Synchoanobacter</taxon>
    </lineage>
</organism>
<keyword evidence="2 4" id="KW-0689">Ribosomal protein</keyword>
<protein>
    <recommendedName>
        <fullName evidence="4">Large ribosomal subunit protein bL17</fullName>
    </recommendedName>
</protein>
<dbReference type="InterPro" id="IPR036373">
    <property type="entry name" value="Ribosomal_bL17_sf"/>
</dbReference>
<dbReference type="InterPro" id="IPR047859">
    <property type="entry name" value="Ribosomal_bL17_CS"/>
</dbReference>
<dbReference type="GO" id="GO:0005840">
    <property type="term" value="C:ribosome"/>
    <property type="evidence" value="ECO:0007669"/>
    <property type="project" value="UniProtKB-KW"/>
</dbReference>
<dbReference type="HAMAP" id="MF_01368">
    <property type="entry name" value="Ribosomal_bL17"/>
    <property type="match status" value="1"/>
</dbReference>
<evidence type="ECO:0000256" key="2">
    <source>
        <dbReference type="ARBA" id="ARBA00022980"/>
    </source>
</evidence>
<dbReference type="SUPFAM" id="SSF64263">
    <property type="entry name" value="Prokaryotic ribosomal protein L17"/>
    <property type="match status" value="1"/>
</dbReference>
<sequence length="120" mass="13655">MSNKIKFRKLNRTSSHRKALMRNLTCSLVEHETIKTTLPKAKEMRSFVEKLITKSKVNDFNSVRYLKAALNCKETVKKLLNVVGPRNKDRPGGYVRVLKAGHRAGDNAPMAYIQLVEQGE</sequence>
<dbReference type="InterPro" id="IPR000456">
    <property type="entry name" value="Ribosomal_bL17"/>
</dbReference>
<reference evidence="6 7" key="1">
    <citation type="journal article" date="2022" name="Nat. Microbiol.">
        <title>The microbiome of a bacterivorous marine choanoflagellate contains a resource-demanding obligate bacterial associate.</title>
        <authorList>
            <person name="Needham D.M."/>
            <person name="Poirier C."/>
            <person name="Bachy C."/>
            <person name="George E.E."/>
            <person name="Wilken S."/>
            <person name="Yung C.C.M."/>
            <person name="Limardo A.J."/>
            <person name="Morando M."/>
            <person name="Sudek L."/>
            <person name="Malmstrom R.R."/>
            <person name="Keeling P.J."/>
            <person name="Santoro A.E."/>
            <person name="Worden A.Z."/>
        </authorList>
    </citation>
    <scope>NUCLEOTIDE SEQUENCE [LARGE SCALE GENOMIC DNA]</scope>
    <source>
        <strain evidence="6 7">Comchoano-2</strain>
    </source>
</reference>
<comment type="similarity">
    <text evidence="1 4 5">Belongs to the bacterial ribosomal protein bL17 family.</text>
</comment>
<evidence type="ECO:0000313" key="6">
    <source>
        <dbReference type="EMBL" id="MCP8352511.1"/>
    </source>
</evidence>
<evidence type="ECO:0000313" key="7">
    <source>
        <dbReference type="Proteomes" id="UP001320768"/>
    </source>
</evidence>
<evidence type="ECO:0000256" key="5">
    <source>
        <dbReference type="RuleBase" id="RU000660"/>
    </source>
</evidence>
<dbReference type="PROSITE" id="PS01167">
    <property type="entry name" value="RIBOSOMAL_L17"/>
    <property type="match status" value="1"/>
</dbReference>
<accession>A0ABT1L5R5</accession>
<dbReference type="Pfam" id="PF01196">
    <property type="entry name" value="Ribosomal_L17"/>
    <property type="match status" value="1"/>
</dbReference>
<dbReference type="RefSeq" id="WP_258569616.1">
    <property type="nucleotide sequence ID" value="NZ_JAKUDN010000002.1"/>
</dbReference>
<gene>
    <name evidence="4 6" type="primary">rplQ</name>
    <name evidence="6" type="ORF">MKS91_04335</name>
</gene>
<dbReference type="Proteomes" id="UP001320768">
    <property type="component" value="Unassembled WGS sequence"/>
</dbReference>
<dbReference type="PANTHER" id="PTHR14413">
    <property type="entry name" value="RIBOSOMAL PROTEIN L17"/>
    <property type="match status" value="1"/>
</dbReference>
<dbReference type="PANTHER" id="PTHR14413:SF16">
    <property type="entry name" value="LARGE RIBOSOMAL SUBUNIT PROTEIN BL17M"/>
    <property type="match status" value="1"/>
</dbReference>